<keyword evidence="5 7" id="KW-1133">Transmembrane helix</keyword>
<organism evidence="9 10">
    <name type="scientific">Paenibacillus prosopidis</name>
    <dbReference type="NCBI Taxonomy" id="630520"/>
    <lineage>
        <taxon>Bacteria</taxon>
        <taxon>Bacillati</taxon>
        <taxon>Bacillota</taxon>
        <taxon>Bacilli</taxon>
        <taxon>Bacillales</taxon>
        <taxon>Paenibacillaceae</taxon>
        <taxon>Paenibacillus</taxon>
    </lineage>
</organism>
<feature type="transmembrane region" description="Helical" evidence="7">
    <location>
        <begin position="123"/>
        <end position="142"/>
    </location>
</feature>
<evidence type="ECO:0000256" key="4">
    <source>
        <dbReference type="ARBA" id="ARBA00022692"/>
    </source>
</evidence>
<keyword evidence="3" id="KW-1003">Cell membrane</keyword>
<feature type="transmembrane region" description="Helical" evidence="7">
    <location>
        <begin position="67"/>
        <end position="87"/>
    </location>
</feature>
<gene>
    <name evidence="9" type="ORF">DFP97_107102</name>
</gene>
<protein>
    <submittedName>
        <fullName evidence="9">Drug/metabolite transporter (DMT)-like permease</fullName>
    </submittedName>
</protein>
<dbReference type="InterPro" id="IPR037185">
    <property type="entry name" value="EmrE-like"/>
</dbReference>
<sequence length="312" mass="33952">MNKKWLNYGGLVLIAVVWGANFGISRLAMESFNPVVFSFLRFGLAIPFFFLILKLTEGSVGIPWRIVPKLALIGLLGITLLEIMVMYSIKYTTLANSSLLNVAPWPIFVALFAPLFTRESITMRLVVGGSISIVGVCLVILGGGEGFTLSSENMLGNAMAFGVSIIGSLYNLSSISLMKQYSALRVSTWTIAFGSLFMLPLTFGAWGQTDWSALNTGHYLSIVYNVLICTVLAFVVWNACMFKVGATRSNFFRYAVPAAAVVAGYLMFGEKIALLQMCGAGCMAAGLIWISIERKRREEPVVPVTKTGGQMI</sequence>
<keyword evidence="4 7" id="KW-0812">Transmembrane</keyword>
<name>A0A368W1V7_9BACL</name>
<dbReference type="OrthoDB" id="4529062at2"/>
<dbReference type="RefSeq" id="WP_114380311.1">
    <property type="nucleotide sequence ID" value="NZ_QPJD01000007.1"/>
</dbReference>
<feature type="transmembrane region" description="Helical" evidence="7">
    <location>
        <begin position="36"/>
        <end position="55"/>
    </location>
</feature>
<accession>A0A368W1V7</accession>
<feature type="transmembrane region" description="Helical" evidence="7">
    <location>
        <begin position="184"/>
        <end position="206"/>
    </location>
</feature>
<evidence type="ECO:0000256" key="5">
    <source>
        <dbReference type="ARBA" id="ARBA00022989"/>
    </source>
</evidence>
<feature type="transmembrane region" description="Helical" evidence="7">
    <location>
        <begin position="154"/>
        <end position="172"/>
    </location>
</feature>
<feature type="transmembrane region" description="Helical" evidence="7">
    <location>
        <begin position="218"/>
        <end position="239"/>
    </location>
</feature>
<feature type="transmembrane region" description="Helical" evidence="7">
    <location>
        <begin position="5"/>
        <end position="24"/>
    </location>
</feature>
<feature type="domain" description="EamA" evidence="8">
    <location>
        <begin position="155"/>
        <end position="291"/>
    </location>
</feature>
<feature type="transmembrane region" description="Helical" evidence="7">
    <location>
        <begin position="99"/>
        <end position="116"/>
    </location>
</feature>
<feature type="domain" description="EamA" evidence="8">
    <location>
        <begin position="11"/>
        <end position="140"/>
    </location>
</feature>
<evidence type="ECO:0000256" key="6">
    <source>
        <dbReference type="ARBA" id="ARBA00023136"/>
    </source>
</evidence>
<evidence type="ECO:0000259" key="8">
    <source>
        <dbReference type="Pfam" id="PF00892"/>
    </source>
</evidence>
<feature type="transmembrane region" description="Helical" evidence="7">
    <location>
        <begin position="251"/>
        <end position="268"/>
    </location>
</feature>
<evidence type="ECO:0000313" key="9">
    <source>
        <dbReference type="EMBL" id="RCW47902.1"/>
    </source>
</evidence>
<dbReference type="EMBL" id="QPJD01000007">
    <property type="protein sequence ID" value="RCW47902.1"/>
    <property type="molecule type" value="Genomic_DNA"/>
</dbReference>
<evidence type="ECO:0000256" key="3">
    <source>
        <dbReference type="ARBA" id="ARBA00022475"/>
    </source>
</evidence>
<dbReference type="GO" id="GO:0005886">
    <property type="term" value="C:plasma membrane"/>
    <property type="evidence" value="ECO:0007669"/>
    <property type="project" value="UniProtKB-SubCell"/>
</dbReference>
<comment type="subcellular location">
    <subcellularLocation>
        <location evidence="1">Cell membrane</location>
        <topology evidence="1">Multi-pass membrane protein</topology>
    </subcellularLocation>
</comment>
<dbReference type="InterPro" id="IPR050638">
    <property type="entry name" value="AA-Vitamin_Transporters"/>
</dbReference>
<keyword evidence="6 7" id="KW-0472">Membrane</keyword>
<dbReference type="Proteomes" id="UP000252415">
    <property type="component" value="Unassembled WGS sequence"/>
</dbReference>
<dbReference type="AlphaFoldDB" id="A0A368W1V7"/>
<dbReference type="Pfam" id="PF00892">
    <property type="entry name" value="EamA"/>
    <property type="match status" value="2"/>
</dbReference>
<reference evidence="9 10" key="1">
    <citation type="submission" date="2018-07" db="EMBL/GenBank/DDBJ databases">
        <title>Genomic Encyclopedia of Type Strains, Phase III (KMG-III): the genomes of soil and plant-associated and newly described type strains.</title>
        <authorList>
            <person name="Whitman W."/>
        </authorList>
    </citation>
    <scope>NUCLEOTIDE SEQUENCE [LARGE SCALE GENOMIC DNA]</scope>
    <source>
        <strain evidence="9 10">CECT 7506</strain>
    </source>
</reference>
<comment type="caution">
    <text evidence="9">The sequence shown here is derived from an EMBL/GenBank/DDBJ whole genome shotgun (WGS) entry which is preliminary data.</text>
</comment>
<dbReference type="InterPro" id="IPR000620">
    <property type="entry name" value="EamA_dom"/>
</dbReference>
<evidence type="ECO:0000256" key="2">
    <source>
        <dbReference type="ARBA" id="ARBA00007362"/>
    </source>
</evidence>
<dbReference type="PANTHER" id="PTHR32322:SF18">
    <property type="entry name" value="S-ADENOSYLMETHIONINE_S-ADENOSYLHOMOCYSTEINE TRANSPORTER"/>
    <property type="match status" value="1"/>
</dbReference>
<evidence type="ECO:0000256" key="1">
    <source>
        <dbReference type="ARBA" id="ARBA00004651"/>
    </source>
</evidence>
<proteinExistence type="inferred from homology"/>
<evidence type="ECO:0000313" key="10">
    <source>
        <dbReference type="Proteomes" id="UP000252415"/>
    </source>
</evidence>
<dbReference type="SUPFAM" id="SSF103481">
    <property type="entry name" value="Multidrug resistance efflux transporter EmrE"/>
    <property type="match status" value="2"/>
</dbReference>
<feature type="transmembrane region" description="Helical" evidence="7">
    <location>
        <begin position="274"/>
        <end position="292"/>
    </location>
</feature>
<comment type="similarity">
    <text evidence="2">Belongs to the EamA transporter family.</text>
</comment>
<keyword evidence="10" id="KW-1185">Reference proteome</keyword>
<dbReference type="PANTHER" id="PTHR32322">
    <property type="entry name" value="INNER MEMBRANE TRANSPORTER"/>
    <property type="match status" value="1"/>
</dbReference>
<evidence type="ECO:0000256" key="7">
    <source>
        <dbReference type="SAM" id="Phobius"/>
    </source>
</evidence>